<accession>A0A1F6TQH0</accession>
<evidence type="ECO:0000313" key="5">
    <source>
        <dbReference type="EMBL" id="OGI47381.1"/>
    </source>
</evidence>
<dbReference type="GO" id="GO:0003700">
    <property type="term" value="F:DNA-binding transcription factor activity"/>
    <property type="evidence" value="ECO:0007669"/>
    <property type="project" value="TreeGrafter"/>
</dbReference>
<dbReference type="Pfam" id="PF01381">
    <property type="entry name" value="HTH_3"/>
    <property type="match status" value="1"/>
</dbReference>
<name>A0A1F6TQH0_9PROT</name>
<dbReference type="PROSITE" id="PS50943">
    <property type="entry name" value="HTH_CROC1"/>
    <property type="match status" value="1"/>
</dbReference>
<protein>
    <recommendedName>
        <fullName evidence="4">HTH cro/C1-type domain-containing protein</fullName>
    </recommendedName>
</protein>
<keyword evidence="3" id="KW-0804">Transcription</keyword>
<keyword evidence="1" id="KW-0805">Transcription regulation</keyword>
<proteinExistence type="predicted"/>
<dbReference type="InterPro" id="IPR050807">
    <property type="entry name" value="TransReg_Diox_bact_type"/>
</dbReference>
<dbReference type="CDD" id="cd00093">
    <property type="entry name" value="HTH_XRE"/>
    <property type="match status" value="1"/>
</dbReference>
<dbReference type="PANTHER" id="PTHR46797:SF23">
    <property type="entry name" value="HTH-TYPE TRANSCRIPTIONAL REGULATOR SUTR"/>
    <property type="match status" value="1"/>
</dbReference>
<evidence type="ECO:0000313" key="6">
    <source>
        <dbReference type="Proteomes" id="UP000178885"/>
    </source>
</evidence>
<dbReference type="GO" id="GO:0003677">
    <property type="term" value="F:DNA binding"/>
    <property type="evidence" value="ECO:0007669"/>
    <property type="project" value="UniProtKB-KW"/>
</dbReference>
<sequence length="79" mass="8931">MLRTMRDWTQEDLAAASGLHRTYISLVERAECNISLDNLEKLADAFGQSVTDLLGATEPARFDEHLLAKLLKSIKRRES</sequence>
<dbReference type="AlphaFoldDB" id="A0A1F6TQH0"/>
<dbReference type="InterPro" id="IPR010982">
    <property type="entry name" value="Lambda_DNA-bd_dom_sf"/>
</dbReference>
<dbReference type="GO" id="GO:0005829">
    <property type="term" value="C:cytosol"/>
    <property type="evidence" value="ECO:0007669"/>
    <property type="project" value="TreeGrafter"/>
</dbReference>
<dbReference type="SUPFAM" id="SSF47413">
    <property type="entry name" value="lambda repressor-like DNA-binding domains"/>
    <property type="match status" value="1"/>
</dbReference>
<keyword evidence="2" id="KW-0238">DNA-binding</keyword>
<reference evidence="5 6" key="1">
    <citation type="journal article" date="2016" name="Nat. Commun.">
        <title>Thousands of microbial genomes shed light on interconnected biogeochemical processes in an aquifer system.</title>
        <authorList>
            <person name="Anantharaman K."/>
            <person name="Brown C.T."/>
            <person name="Hug L.A."/>
            <person name="Sharon I."/>
            <person name="Castelle C.J."/>
            <person name="Probst A.J."/>
            <person name="Thomas B.C."/>
            <person name="Singh A."/>
            <person name="Wilkins M.J."/>
            <person name="Karaoz U."/>
            <person name="Brodie E.L."/>
            <person name="Williams K.H."/>
            <person name="Hubbard S.S."/>
            <person name="Banfield J.F."/>
        </authorList>
    </citation>
    <scope>NUCLEOTIDE SEQUENCE [LARGE SCALE GENOMIC DNA]</scope>
</reference>
<organism evidence="5 6">
    <name type="scientific">Candidatus Muproteobacteria bacterium RBG_16_65_34</name>
    <dbReference type="NCBI Taxonomy" id="1817760"/>
    <lineage>
        <taxon>Bacteria</taxon>
        <taxon>Pseudomonadati</taxon>
        <taxon>Pseudomonadota</taxon>
        <taxon>Candidatus Muproteobacteria</taxon>
    </lineage>
</organism>
<comment type="caution">
    <text evidence="5">The sequence shown here is derived from an EMBL/GenBank/DDBJ whole genome shotgun (WGS) entry which is preliminary data.</text>
</comment>
<evidence type="ECO:0000259" key="4">
    <source>
        <dbReference type="PROSITE" id="PS50943"/>
    </source>
</evidence>
<dbReference type="STRING" id="1817760.A2151_07870"/>
<evidence type="ECO:0000256" key="2">
    <source>
        <dbReference type="ARBA" id="ARBA00023125"/>
    </source>
</evidence>
<dbReference type="EMBL" id="MFSU01000057">
    <property type="protein sequence ID" value="OGI47381.1"/>
    <property type="molecule type" value="Genomic_DNA"/>
</dbReference>
<dbReference type="PANTHER" id="PTHR46797">
    <property type="entry name" value="HTH-TYPE TRANSCRIPTIONAL REGULATOR"/>
    <property type="match status" value="1"/>
</dbReference>
<evidence type="ECO:0000256" key="3">
    <source>
        <dbReference type="ARBA" id="ARBA00023163"/>
    </source>
</evidence>
<dbReference type="SMART" id="SM00530">
    <property type="entry name" value="HTH_XRE"/>
    <property type="match status" value="1"/>
</dbReference>
<dbReference type="Gene3D" id="1.10.260.40">
    <property type="entry name" value="lambda repressor-like DNA-binding domains"/>
    <property type="match status" value="1"/>
</dbReference>
<dbReference type="Proteomes" id="UP000178885">
    <property type="component" value="Unassembled WGS sequence"/>
</dbReference>
<gene>
    <name evidence="5" type="ORF">A2151_07870</name>
</gene>
<feature type="domain" description="HTH cro/C1-type" evidence="4">
    <location>
        <begin position="2"/>
        <end position="53"/>
    </location>
</feature>
<dbReference type="InterPro" id="IPR001387">
    <property type="entry name" value="Cro/C1-type_HTH"/>
</dbReference>
<evidence type="ECO:0000256" key="1">
    <source>
        <dbReference type="ARBA" id="ARBA00023015"/>
    </source>
</evidence>